<gene>
    <name evidence="2" type="ORF">ENJ12_07885</name>
</gene>
<evidence type="ECO:0000313" key="2">
    <source>
        <dbReference type="EMBL" id="HEC06756.1"/>
    </source>
</evidence>
<organism evidence="2">
    <name type="scientific">Thiolapillus brandeum</name>
    <dbReference type="NCBI Taxonomy" id="1076588"/>
    <lineage>
        <taxon>Bacteria</taxon>
        <taxon>Pseudomonadati</taxon>
        <taxon>Pseudomonadota</taxon>
        <taxon>Gammaproteobacteria</taxon>
        <taxon>Chromatiales</taxon>
        <taxon>Sedimenticolaceae</taxon>
        <taxon>Thiolapillus</taxon>
    </lineage>
</organism>
<feature type="compositionally biased region" description="Basic and acidic residues" evidence="1">
    <location>
        <begin position="1"/>
        <end position="18"/>
    </location>
</feature>
<dbReference type="AlphaFoldDB" id="A0A831WFQ0"/>
<name>A0A831WFQ0_9GAMM</name>
<comment type="caution">
    <text evidence="2">The sequence shown here is derived from an EMBL/GenBank/DDBJ whole genome shotgun (WGS) entry which is preliminary data.</text>
</comment>
<accession>A0A831WFQ0</accession>
<sequence length="179" mass="19555">MQNLTIREKIPQQDKHPDPNPAPGLVQARIPPGYNTNINVRFVPGRNIGDLVAIPKTCKPRNGKKHPKADLLALPDKLVAKLVASDKKMIAWLARDEANTRLFLSHPAEAMKKAGIDLSRAEQKLLHRTREEVARSTMIGPGVKVANISTAVFPDGRIGKLGNGHRPGGRDSNTCVTED</sequence>
<evidence type="ECO:0000256" key="1">
    <source>
        <dbReference type="SAM" id="MobiDB-lite"/>
    </source>
</evidence>
<dbReference type="EMBL" id="DRLF01000276">
    <property type="protein sequence ID" value="HEC06756.1"/>
    <property type="molecule type" value="Genomic_DNA"/>
</dbReference>
<feature type="region of interest" description="Disordered" evidence="1">
    <location>
        <begin position="1"/>
        <end position="25"/>
    </location>
</feature>
<reference evidence="2" key="1">
    <citation type="journal article" date="2020" name="mSystems">
        <title>Genome- and Community-Level Interaction Insights into Carbon Utilization and Element Cycling Functions of Hydrothermarchaeota in Hydrothermal Sediment.</title>
        <authorList>
            <person name="Zhou Z."/>
            <person name="Liu Y."/>
            <person name="Xu W."/>
            <person name="Pan J."/>
            <person name="Luo Z.H."/>
            <person name="Li M."/>
        </authorList>
    </citation>
    <scope>NUCLEOTIDE SEQUENCE [LARGE SCALE GENOMIC DNA]</scope>
    <source>
        <strain evidence="2">HyVt-458</strain>
    </source>
</reference>
<protein>
    <submittedName>
        <fullName evidence="2">Uncharacterized protein</fullName>
    </submittedName>
</protein>
<dbReference type="Proteomes" id="UP000886339">
    <property type="component" value="Unassembled WGS sequence"/>
</dbReference>
<feature type="region of interest" description="Disordered" evidence="1">
    <location>
        <begin position="157"/>
        <end position="179"/>
    </location>
</feature>
<proteinExistence type="predicted"/>